<accession>A0A3B1B9N8</accession>
<dbReference type="InterPro" id="IPR008978">
    <property type="entry name" value="HSP20-like_chaperone"/>
</dbReference>
<feature type="domain" description="SHSP" evidence="1">
    <location>
        <begin position="8"/>
        <end position="120"/>
    </location>
</feature>
<name>A0A3B1B9N8_9ZZZZ</name>
<organism evidence="2">
    <name type="scientific">hydrothermal vent metagenome</name>
    <dbReference type="NCBI Taxonomy" id="652676"/>
    <lineage>
        <taxon>unclassified sequences</taxon>
        <taxon>metagenomes</taxon>
        <taxon>ecological metagenomes</taxon>
    </lineage>
</organism>
<dbReference type="InterPro" id="IPR031107">
    <property type="entry name" value="Small_HSP"/>
</dbReference>
<dbReference type="SUPFAM" id="SSF49764">
    <property type="entry name" value="HSP20-like chaperones"/>
    <property type="match status" value="1"/>
</dbReference>
<protein>
    <submittedName>
        <fullName evidence="2">Heat shock protein, Hsp20 family</fullName>
    </submittedName>
</protein>
<dbReference type="PANTHER" id="PTHR11527">
    <property type="entry name" value="HEAT-SHOCK PROTEIN 20 FAMILY MEMBER"/>
    <property type="match status" value="1"/>
</dbReference>
<dbReference type="CDD" id="cd06464">
    <property type="entry name" value="ACD_sHsps-like"/>
    <property type="match status" value="1"/>
</dbReference>
<evidence type="ECO:0000313" key="2">
    <source>
        <dbReference type="EMBL" id="VAX10991.1"/>
    </source>
</evidence>
<dbReference type="PROSITE" id="PS01031">
    <property type="entry name" value="SHSP"/>
    <property type="match status" value="1"/>
</dbReference>
<dbReference type="EMBL" id="UOFY01000060">
    <property type="protein sequence ID" value="VAX10991.1"/>
    <property type="molecule type" value="Genomic_DNA"/>
</dbReference>
<dbReference type="Pfam" id="PF00011">
    <property type="entry name" value="HSP20"/>
    <property type="match status" value="1"/>
</dbReference>
<sequence length="120" mass="13488">TEGESVAIATSDWVPAVDIKEEADHFLVLADVPGVNPEDIEVTMENGMLSIKGERREEHTEEREGYKRVERSFGSFHRRFSLPDSADPEGITAKSKNGSLEVVVPKREGVERSRRIEVEH</sequence>
<gene>
    <name evidence="2" type="ORF">MNBD_GAMMA25-1172</name>
</gene>
<dbReference type="Gene3D" id="2.60.40.790">
    <property type="match status" value="1"/>
</dbReference>
<dbReference type="AlphaFoldDB" id="A0A3B1B9N8"/>
<proteinExistence type="predicted"/>
<evidence type="ECO:0000259" key="1">
    <source>
        <dbReference type="PROSITE" id="PS01031"/>
    </source>
</evidence>
<feature type="non-terminal residue" evidence="2">
    <location>
        <position position="1"/>
    </location>
</feature>
<keyword evidence="2" id="KW-0346">Stress response</keyword>
<reference evidence="2" key="1">
    <citation type="submission" date="2018-06" db="EMBL/GenBank/DDBJ databases">
        <authorList>
            <person name="Zhirakovskaya E."/>
        </authorList>
    </citation>
    <scope>NUCLEOTIDE SEQUENCE</scope>
</reference>
<dbReference type="InterPro" id="IPR002068">
    <property type="entry name" value="A-crystallin/Hsp20_dom"/>
</dbReference>